<gene>
    <name evidence="2" type="ORF">OFUS_LOCUS24088</name>
</gene>
<keyword evidence="3" id="KW-1185">Reference proteome</keyword>
<dbReference type="Proteomes" id="UP000749559">
    <property type="component" value="Unassembled WGS sequence"/>
</dbReference>
<comment type="caution">
    <text evidence="2">The sequence shown here is derived from an EMBL/GenBank/DDBJ whole genome shotgun (WGS) entry which is preliminary data.</text>
</comment>
<organism evidence="2 3">
    <name type="scientific">Owenia fusiformis</name>
    <name type="common">Polychaete worm</name>
    <dbReference type="NCBI Taxonomy" id="6347"/>
    <lineage>
        <taxon>Eukaryota</taxon>
        <taxon>Metazoa</taxon>
        <taxon>Spiralia</taxon>
        <taxon>Lophotrochozoa</taxon>
        <taxon>Annelida</taxon>
        <taxon>Polychaeta</taxon>
        <taxon>Sedentaria</taxon>
        <taxon>Canalipalpata</taxon>
        <taxon>Sabellida</taxon>
        <taxon>Oweniida</taxon>
        <taxon>Oweniidae</taxon>
        <taxon>Owenia</taxon>
    </lineage>
</organism>
<proteinExistence type="predicted"/>
<accession>A0A8S4Q8I7</accession>
<evidence type="ECO:0000313" key="2">
    <source>
        <dbReference type="EMBL" id="CAH1800162.1"/>
    </source>
</evidence>
<protein>
    <submittedName>
        <fullName evidence="2">Uncharacterized protein</fullName>
    </submittedName>
</protein>
<dbReference type="AlphaFoldDB" id="A0A8S4Q8I7"/>
<sequence>MESEQQARHTANMRVPAIPHDERYKYPEPFQPSNLNEDAMFRLDEIRKCIKLLHSEEEKILQTKNTTINITDISEVPVPENDAERYNKEIPANEIMPRYEYCAPNEQNVNKKHTTEYRAACKQHVNKKHTTEYCAACKQHVNKKRSTMLQNCEYCAAGEQHVQSAKMGLPPNKRTMKDHEYCAAGEQHVHTSVNNMGRSSGSNLLDFNEIPIPDPKPDQSLGIKKPFRDNHPVTEVLLRPDEVS</sequence>
<feature type="region of interest" description="Disordered" evidence="1">
    <location>
        <begin position="215"/>
        <end position="244"/>
    </location>
</feature>
<evidence type="ECO:0000313" key="3">
    <source>
        <dbReference type="Proteomes" id="UP000749559"/>
    </source>
</evidence>
<reference evidence="2" key="1">
    <citation type="submission" date="2022-03" db="EMBL/GenBank/DDBJ databases">
        <authorList>
            <person name="Martin C."/>
        </authorList>
    </citation>
    <scope>NUCLEOTIDE SEQUENCE</scope>
</reference>
<feature type="region of interest" description="Disordered" evidence="1">
    <location>
        <begin position="1"/>
        <end position="20"/>
    </location>
</feature>
<dbReference type="EMBL" id="CAIIXF020000011">
    <property type="protein sequence ID" value="CAH1800162.1"/>
    <property type="molecule type" value="Genomic_DNA"/>
</dbReference>
<evidence type="ECO:0000256" key="1">
    <source>
        <dbReference type="SAM" id="MobiDB-lite"/>
    </source>
</evidence>
<name>A0A8S4Q8I7_OWEFU</name>
<feature type="compositionally biased region" description="Basic and acidic residues" evidence="1">
    <location>
        <begin position="226"/>
        <end position="244"/>
    </location>
</feature>
<feature type="non-terminal residue" evidence="2">
    <location>
        <position position="244"/>
    </location>
</feature>